<evidence type="ECO:0000313" key="1">
    <source>
        <dbReference type="EMBL" id="GEN76371.1"/>
    </source>
</evidence>
<reference evidence="1 2" key="1">
    <citation type="submission" date="2019-07" db="EMBL/GenBank/DDBJ databases">
        <title>Whole genome shotgun sequence of Chryseobacterium hagamense NBRC 105253.</title>
        <authorList>
            <person name="Hosoyama A."/>
            <person name="Uohara A."/>
            <person name="Ohji S."/>
            <person name="Ichikawa N."/>
        </authorList>
    </citation>
    <scope>NUCLEOTIDE SEQUENCE [LARGE SCALE GENOMIC DNA]</scope>
    <source>
        <strain evidence="1 2">NBRC 105253</strain>
    </source>
</reference>
<comment type="caution">
    <text evidence="1">The sequence shown here is derived from an EMBL/GenBank/DDBJ whole genome shotgun (WGS) entry which is preliminary data.</text>
</comment>
<proteinExistence type="predicted"/>
<organism evidence="1 2">
    <name type="scientific">Chryseobacterium hagamense</name>
    <dbReference type="NCBI Taxonomy" id="395935"/>
    <lineage>
        <taxon>Bacteria</taxon>
        <taxon>Pseudomonadati</taxon>
        <taxon>Bacteroidota</taxon>
        <taxon>Flavobacteriia</taxon>
        <taxon>Flavobacteriales</taxon>
        <taxon>Weeksellaceae</taxon>
        <taxon>Chryseobacterium group</taxon>
        <taxon>Chryseobacterium</taxon>
    </lineage>
</organism>
<protein>
    <submittedName>
        <fullName evidence="1">GLPGLI family protein</fullName>
    </submittedName>
</protein>
<dbReference type="EMBL" id="BJYJ01000009">
    <property type="protein sequence ID" value="GEN76371.1"/>
    <property type="molecule type" value="Genomic_DNA"/>
</dbReference>
<name>A0A511YMD3_9FLAO</name>
<dbReference type="InterPro" id="IPR005901">
    <property type="entry name" value="GLPGLI"/>
</dbReference>
<keyword evidence="2" id="KW-1185">Reference proteome</keyword>
<accession>A0A511YMD3</accession>
<dbReference type="AlphaFoldDB" id="A0A511YMD3"/>
<dbReference type="Proteomes" id="UP000321863">
    <property type="component" value="Unassembled WGS sequence"/>
</dbReference>
<dbReference type="OrthoDB" id="1440774at2"/>
<evidence type="ECO:0000313" key="2">
    <source>
        <dbReference type="Proteomes" id="UP000321863"/>
    </source>
</evidence>
<sequence length="253" mass="29810">MKNFFCVLLVYIYLFANGQKIEFEPTIKVTYNTNLNLGEKNMKNKDFILVGNSRDYYFAIDNIYRYDSGNYTSSGGIDTKKNSIIFNDRILKINNKTTIFTIAVNSKIRYEEYESLQWVLYSDTKIINGIKCQMAATNGFGRRWIAYFSKEYPQSLGPYKFNGLPGLILELYDTKNDYHFTATKIEKNSEEFEFNLSPFKLMSKKNYLQSKYNMEFTVAAFPDMDEDMRKQTQEMLDKKKKLFNNPLELKPFE</sequence>
<dbReference type="NCBIfam" id="TIGR01200">
    <property type="entry name" value="GLPGLI"/>
    <property type="match status" value="1"/>
</dbReference>
<dbReference type="RefSeq" id="WP_146941289.1">
    <property type="nucleotide sequence ID" value="NZ_BJYJ01000009.1"/>
</dbReference>
<gene>
    <name evidence="1" type="ORF">CHA01nite_21110</name>
</gene>